<evidence type="ECO:0000256" key="5">
    <source>
        <dbReference type="ARBA" id="ARBA00022839"/>
    </source>
</evidence>
<dbReference type="Proteomes" id="UP000004671">
    <property type="component" value="Chromosome"/>
</dbReference>
<dbReference type="NCBIfam" id="TIGR00644">
    <property type="entry name" value="recJ"/>
    <property type="match status" value="1"/>
</dbReference>
<dbReference type="Pfam" id="PF02272">
    <property type="entry name" value="DHHA1"/>
    <property type="match status" value="1"/>
</dbReference>
<name>H1XUM0_CALAY</name>
<dbReference type="EMBL" id="CP018099">
    <property type="protein sequence ID" value="APF16823.1"/>
    <property type="molecule type" value="Genomic_DNA"/>
</dbReference>
<dbReference type="InterPro" id="IPR041122">
    <property type="entry name" value="RecJ_OB"/>
</dbReference>
<comment type="similarity">
    <text evidence="1">Belongs to the RecJ family.</text>
</comment>
<dbReference type="STRING" id="880073.Cabys_72"/>
<reference evidence="10 11" key="1">
    <citation type="submission" date="2011-09" db="EMBL/GenBank/DDBJ databases">
        <title>The permanent draft genome of Caldithrix abyssi DSM 13497.</title>
        <authorList>
            <consortium name="US DOE Joint Genome Institute (JGI-PGF)"/>
            <person name="Lucas S."/>
            <person name="Han J."/>
            <person name="Lapidus A."/>
            <person name="Bruce D."/>
            <person name="Goodwin L."/>
            <person name="Pitluck S."/>
            <person name="Peters L."/>
            <person name="Kyrpides N."/>
            <person name="Mavromatis K."/>
            <person name="Ivanova N."/>
            <person name="Mikhailova N."/>
            <person name="Chertkov O."/>
            <person name="Detter J.C."/>
            <person name="Tapia R."/>
            <person name="Han C."/>
            <person name="Land M."/>
            <person name="Hauser L."/>
            <person name="Markowitz V."/>
            <person name="Cheng J.-F."/>
            <person name="Hugenholtz P."/>
            <person name="Woyke T."/>
            <person name="Wu D."/>
            <person name="Spring S."/>
            <person name="Brambilla E."/>
            <person name="Klenk H.-P."/>
            <person name="Eisen J.A."/>
        </authorList>
    </citation>
    <scope>NUCLEOTIDE SEQUENCE [LARGE SCALE GENOMIC DNA]</scope>
    <source>
        <strain evidence="10 11">DSM 13497</strain>
    </source>
</reference>
<dbReference type="InterPro" id="IPR004610">
    <property type="entry name" value="RecJ"/>
</dbReference>
<accession>H1XUM0</accession>
<dbReference type="Pfam" id="PF01368">
    <property type="entry name" value="DHH"/>
    <property type="match status" value="1"/>
</dbReference>
<gene>
    <name evidence="9" type="ORF">Cabys_72</name>
    <name evidence="10" type="ORF">Calab_0882</name>
</gene>
<dbReference type="AlphaFoldDB" id="H1XUM0"/>
<dbReference type="Gene3D" id="2.40.50.460">
    <property type="match status" value="1"/>
</dbReference>
<dbReference type="RefSeq" id="WP_006927516.1">
    <property type="nucleotide sequence ID" value="NZ_CM001402.1"/>
</dbReference>
<keyword evidence="11" id="KW-1185">Reference proteome</keyword>
<reference evidence="9 12" key="2">
    <citation type="submission" date="2016-11" db="EMBL/GenBank/DDBJ databases">
        <title>Genomic analysis of Caldithrix abyssi and proposal of a novel bacterial phylum Caldithrichaeota.</title>
        <authorList>
            <person name="Kublanov I."/>
            <person name="Sigalova O."/>
            <person name="Gavrilov S."/>
            <person name="Lebedinsky A."/>
            <person name="Ivanova N."/>
            <person name="Daum C."/>
            <person name="Reddy T."/>
            <person name="Klenk H.P."/>
            <person name="Goker M."/>
            <person name="Reva O."/>
            <person name="Miroshnichenko M."/>
            <person name="Kyprides N."/>
            <person name="Woyke T."/>
            <person name="Gelfand M."/>
        </authorList>
    </citation>
    <scope>NUCLEOTIDE SEQUENCE [LARGE SCALE GENOMIC DNA]</scope>
    <source>
        <strain evidence="9 12">LF13</strain>
    </source>
</reference>
<evidence type="ECO:0000313" key="9">
    <source>
        <dbReference type="EMBL" id="APF16823.1"/>
    </source>
</evidence>
<evidence type="ECO:0000313" key="11">
    <source>
        <dbReference type="Proteomes" id="UP000004671"/>
    </source>
</evidence>
<evidence type="ECO:0000256" key="4">
    <source>
        <dbReference type="ARBA" id="ARBA00022801"/>
    </source>
</evidence>
<dbReference type="SUPFAM" id="SSF64182">
    <property type="entry name" value="DHH phosphoesterases"/>
    <property type="match status" value="1"/>
</dbReference>
<dbReference type="PANTHER" id="PTHR30255">
    <property type="entry name" value="SINGLE-STRANDED-DNA-SPECIFIC EXONUCLEASE RECJ"/>
    <property type="match status" value="1"/>
</dbReference>
<evidence type="ECO:0000313" key="10">
    <source>
        <dbReference type="EMBL" id="EHO40519.1"/>
    </source>
</evidence>
<dbReference type="GO" id="GO:0006310">
    <property type="term" value="P:DNA recombination"/>
    <property type="evidence" value="ECO:0007669"/>
    <property type="project" value="InterPro"/>
</dbReference>
<dbReference type="Proteomes" id="UP000183868">
    <property type="component" value="Chromosome"/>
</dbReference>
<dbReference type="eggNOG" id="COG0608">
    <property type="taxonomic scope" value="Bacteria"/>
</dbReference>
<keyword evidence="5 10" id="KW-0269">Exonuclease</keyword>
<dbReference type="GO" id="GO:0006281">
    <property type="term" value="P:DNA repair"/>
    <property type="evidence" value="ECO:0007669"/>
    <property type="project" value="InterPro"/>
</dbReference>
<evidence type="ECO:0000259" key="6">
    <source>
        <dbReference type="Pfam" id="PF01368"/>
    </source>
</evidence>
<feature type="domain" description="RecJ OB" evidence="8">
    <location>
        <begin position="448"/>
        <end position="553"/>
    </location>
</feature>
<evidence type="ECO:0000256" key="2">
    <source>
        <dbReference type="ARBA" id="ARBA00019841"/>
    </source>
</evidence>
<feature type="domain" description="DHHA1" evidence="7">
    <location>
        <begin position="340"/>
        <end position="433"/>
    </location>
</feature>
<feature type="domain" description="DDH" evidence="6">
    <location>
        <begin position="68"/>
        <end position="220"/>
    </location>
</feature>
<dbReference type="InterPro" id="IPR001667">
    <property type="entry name" value="DDH_dom"/>
</dbReference>
<keyword evidence="3" id="KW-0540">Nuclease</keyword>
<dbReference type="FunCoup" id="H1XUM0">
    <property type="interactions" value="370"/>
</dbReference>
<evidence type="ECO:0000259" key="8">
    <source>
        <dbReference type="Pfam" id="PF17768"/>
    </source>
</evidence>
<dbReference type="HOGENOM" id="CLU_009736_5_1_0"/>
<keyword evidence="4" id="KW-0378">Hydrolase</keyword>
<evidence type="ECO:0000259" key="7">
    <source>
        <dbReference type="Pfam" id="PF02272"/>
    </source>
</evidence>
<organism evidence="10 11">
    <name type="scientific">Caldithrix abyssi DSM 13497</name>
    <dbReference type="NCBI Taxonomy" id="880073"/>
    <lineage>
        <taxon>Bacteria</taxon>
        <taxon>Pseudomonadati</taxon>
        <taxon>Calditrichota</taxon>
        <taxon>Calditrichia</taxon>
        <taxon>Calditrichales</taxon>
        <taxon>Calditrichaceae</taxon>
        <taxon>Caldithrix</taxon>
    </lineage>
</organism>
<dbReference type="InterPro" id="IPR051673">
    <property type="entry name" value="SSDNA_exonuclease_RecJ"/>
</dbReference>
<protein>
    <recommendedName>
        <fullName evidence="2">Single-stranded-DNA-specific exonuclease RecJ</fullName>
    </recommendedName>
</protein>
<dbReference type="PaxDb" id="880073-Calab_0882"/>
<dbReference type="PANTHER" id="PTHR30255:SF2">
    <property type="entry name" value="SINGLE-STRANDED-DNA-SPECIFIC EXONUCLEASE RECJ"/>
    <property type="match status" value="1"/>
</dbReference>
<evidence type="ECO:0000256" key="3">
    <source>
        <dbReference type="ARBA" id="ARBA00022722"/>
    </source>
</evidence>
<dbReference type="GO" id="GO:0003676">
    <property type="term" value="F:nucleic acid binding"/>
    <property type="evidence" value="ECO:0007669"/>
    <property type="project" value="InterPro"/>
</dbReference>
<sequence length="558" mass="63097">MQLPKNTWKILNTDPSRSIVEVILENRKLPTTHLASFRLSERMHDPYLLPDMEKGVKRILQAIERKEKIVVFGDYDVDGITSTALMLYFFRKINYPVDYLLPHRQKDGYGLRISTVDRIAQMGARLVITVDNGISSAEAIDYARQKGIDVVVTDHHLPEGKMPDAVAVINPNRKDSDYPFKSICGAVVAYKVIWALAQKLLPEADFKQFLLDQLDLITIGTIADVMPLRDENHALVKFGLKVLSRTKKPGLIELKKVAGLNGKNITPISVGYFLAPRLNASGRMEEADTSVKLLIAQDKERASYLASYLNKLNQKRQNLQQDYLDNVISALPEDKKKLEKVIIVHDPQWHAGLIGLISGKLKERYGRPAIAFTSDEDGNLVGSARSIEAFHITNALTKFNHYFLNYGGHHKAAGLTISPEKFDAFREDFVQYANQVLTDDDLIPLLTIDSVVDIDQVHLNMAQTVEELGPFGEGNPQPVFVFEKVNIREMYLMGNGKHLKLFVEKGNQTYECVWWNAAEYKDALQFGQPVDIAFKLSVNNWQGRDRLQLVVEDIRPVK</sequence>
<dbReference type="Gene3D" id="3.90.1640.30">
    <property type="match status" value="1"/>
</dbReference>
<dbReference type="EMBL" id="CM001402">
    <property type="protein sequence ID" value="EHO40519.1"/>
    <property type="molecule type" value="Genomic_DNA"/>
</dbReference>
<dbReference type="GO" id="GO:0008409">
    <property type="term" value="F:5'-3' exonuclease activity"/>
    <property type="evidence" value="ECO:0007669"/>
    <property type="project" value="InterPro"/>
</dbReference>
<evidence type="ECO:0000313" key="12">
    <source>
        <dbReference type="Proteomes" id="UP000183868"/>
    </source>
</evidence>
<proteinExistence type="inferred from homology"/>
<dbReference type="InterPro" id="IPR038763">
    <property type="entry name" value="DHH_sf"/>
</dbReference>
<dbReference type="InParanoid" id="H1XUM0"/>
<evidence type="ECO:0000256" key="1">
    <source>
        <dbReference type="ARBA" id="ARBA00005915"/>
    </source>
</evidence>
<dbReference type="InterPro" id="IPR003156">
    <property type="entry name" value="DHHA1_dom"/>
</dbReference>
<dbReference type="Pfam" id="PF17768">
    <property type="entry name" value="RecJ_OB"/>
    <property type="match status" value="1"/>
</dbReference>
<dbReference type="KEGG" id="caby:Cabys_72"/>